<evidence type="ECO:0000313" key="3">
    <source>
        <dbReference type="Proteomes" id="UP000284465"/>
    </source>
</evidence>
<accession>A0A413SG11</accession>
<dbReference type="Proteomes" id="UP000284465">
    <property type="component" value="Unassembled WGS sequence"/>
</dbReference>
<dbReference type="AlphaFoldDB" id="A0A413SG11"/>
<dbReference type="EMBL" id="QSFP01000013">
    <property type="protein sequence ID" value="RHA66313.1"/>
    <property type="molecule type" value="Genomic_DNA"/>
</dbReference>
<dbReference type="EMBL" id="WGGT01000029">
    <property type="protein sequence ID" value="MVQ47303.1"/>
    <property type="molecule type" value="Genomic_DNA"/>
</dbReference>
<reference evidence="1 4" key="2">
    <citation type="submission" date="2019-10" db="EMBL/GenBank/DDBJ databases">
        <title>Roseburia spp. ameliorate alcoholic fatty liver via restoration of gut barrier function.</title>
        <authorList>
            <person name="Seo B."/>
            <person name="Ko G."/>
        </authorList>
    </citation>
    <scope>NUCLEOTIDE SEQUENCE [LARGE SCALE GENOMIC DNA]</scope>
    <source>
        <strain evidence="1 4">SNUG30017</strain>
    </source>
</reference>
<evidence type="ECO:0000313" key="1">
    <source>
        <dbReference type="EMBL" id="MVQ47303.1"/>
    </source>
</evidence>
<name>A0A413SG11_9FIRM</name>
<sequence length="84" mass="10016">MIYENENIPAETIPHYMWMQCEDGSGSLHNENQDIVVEYDMVLRQYRMYIGRNQNWRDIPGGYMLKLFKAFAEEEVRRIIGNPS</sequence>
<protein>
    <submittedName>
        <fullName evidence="2">Uncharacterized protein</fullName>
    </submittedName>
</protein>
<dbReference type="RefSeq" id="WP_118591857.1">
    <property type="nucleotide sequence ID" value="NZ_JADNLD010000050.1"/>
</dbReference>
<organism evidence="2 3">
    <name type="scientific">Roseburia intestinalis</name>
    <dbReference type="NCBI Taxonomy" id="166486"/>
    <lineage>
        <taxon>Bacteria</taxon>
        <taxon>Bacillati</taxon>
        <taxon>Bacillota</taxon>
        <taxon>Clostridia</taxon>
        <taxon>Lachnospirales</taxon>
        <taxon>Lachnospiraceae</taxon>
        <taxon>Roseburia</taxon>
    </lineage>
</organism>
<comment type="caution">
    <text evidence="2">The sequence shown here is derived from an EMBL/GenBank/DDBJ whole genome shotgun (WGS) entry which is preliminary data.</text>
</comment>
<gene>
    <name evidence="2" type="ORF">DW927_12310</name>
    <name evidence="1" type="ORF">GCK47_16825</name>
</gene>
<evidence type="ECO:0000313" key="4">
    <source>
        <dbReference type="Proteomes" id="UP000479531"/>
    </source>
</evidence>
<evidence type="ECO:0000313" key="2">
    <source>
        <dbReference type="EMBL" id="RHA66313.1"/>
    </source>
</evidence>
<proteinExistence type="predicted"/>
<dbReference type="Proteomes" id="UP000479531">
    <property type="component" value="Unassembled WGS sequence"/>
</dbReference>
<reference evidence="2 3" key="1">
    <citation type="submission" date="2018-08" db="EMBL/GenBank/DDBJ databases">
        <title>A genome reference for cultivated species of the human gut microbiota.</title>
        <authorList>
            <person name="Zou Y."/>
            <person name="Xue W."/>
            <person name="Luo G."/>
        </authorList>
    </citation>
    <scope>NUCLEOTIDE SEQUENCE [LARGE SCALE GENOMIC DNA]</scope>
    <source>
        <strain evidence="2 3">AM43-11</strain>
    </source>
</reference>